<keyword evidence="2" id="KW-1185">Reference proteome</keyword>
<protein>
    <submittedName>
        <fullName evidence="1">Uncharacterized protein</fullName>
    </submittedName>
</protein>
<evidence type="ECO:0000313" key="2">
    <source>
        <dbReference type="Proteomes" id="UP000440224"/>
    </source>
</evidence>
<organism evidence="1 2">
    <name type="scientific">Polyangium spumosum</name>
    <dbReference type="NCBI Taxonomy" id="889282"/>
    <lineage>
        <taxon>Bacteria</taxon>
        <taxon>Pseudomonadati</taxon>
        <taxon>Myxococcota</taxon>
        <taxon>Polyangia</taxon>
        <taxon>Polyangiales</taxon>
        <taxon>Polyangiaceae</taxon>
        <taxon>Polyangium</taxon>
    </lineage>
</organism>
<dbReference type="RefSeq" id="WP_153823672.1">
    <property type="nucleotide sequence ID" value="NZ_WJIE01000014.1"/>
</dbReference>
<comment type="caution">
    <text evidence="1">The sequence shown here is derived from an EMBL/GenBank/DDBJ whole genome shotgun (WGS) entry which is preliminary data.</text>
</comment>
<accession>A0A6N7Q7N0</accession>
<sequence>MVFFTKIDDRAKVKGSRDPLGFEPIWSAFGREVVGNLTTVTTSLRGFTTLILGMYFVDRLVERGKVSEGARLALFLRAEQLAAYSRHAAGQEGLRGELRGIERVKGRLASGGSVKISADPAHQILSDQRTYGLWGLYSQAARKSGIFDAHVQRLTPSAYQFVESFHASRLRGFERAIDDLIGKKEAAIFDPYNKHKACAAALARQLVPRVEGEELDYYLNTLVRGGEGMAPSVRARQRELWETMVEVYDSKRVPWETWFVMKDLDELLLRAEKEGRGALAERLSYIRHVEPLLGAVARLFGYLMRCGSRSVKDVARDVEETWGKGLVHLEPDALPRGAIVLFDHAASDNTRKRILDAGLAMQRGKYGDAIRLVLEQNEAVMRARGGAAPWVKIDRGKLDVRFRGDDGPPLPSRKELPHLWTNSYFMNSLKAIGRTVVGRA</sequence>
<dbReference type="OrthoDB" id="7604978at2"/>
<gene>
    <name evidence="1" type="ORF">GF068_33850</name>
</gene>
<dbReference type="Proteomes" id="UP000440224">
    <property type="component" value="Unassembled WGS sequence"/>
</dbReference>
<proteinExistence type="predicted"/>
<name>A0A6N7Q7N0_9BACT</name>
<evidence type="ECO:0000313" key="1">
    <source>
        <dbReference type="EMBL" id="MRG96871.1"/>
    </source>
</evidence>
<reference evidence="1 2" key="1">
    <citation type="submission" date="2019-10" db="EMBL/GenBank/DDBJ databases">
        <title>A soil myxobacterium in the family Polyangiaceae.</title>
        <authorList>
            <person name="Li Y."/>
            <person name="Wang J."/>
        </authorList>
    </citation>
    <scope>NUCLEOTIDE SEQUENCE [LARGE SCALE GENOMIC DNA]</scope>
    <source>
        <strain evidence="1 2">DSM 14734</strain>
    </source>
</reference>
<dbReference type="AlphaFoldDB" id="A0A6N7Q7N0"/>
<dbReference type="EMBL" id="WJIE01000014">
    <property type="protein sequence ID" value="MRG96871.1"/>
    <property type="molecule type" value="Genomic_DNA"/>
</dbReference>